<organism evidence="3 4">
    <name type="scientific">Tigriopus californicus</name>
    <name type="common">Marine copepod</name>
    <dbReference type="NCBI Taxonomy" id="6832"/>
    <lineage>
        <taxon>Eukaryota</taxon>
        <taxon>Metazoa</taxon>
        <taxon>Ecdysozoa</taxon>
        <taxon>Arthropoda</taxon>
        <taxon>Crustacea</taxon>
        <taxon>Multicrustacea</taxon>
        <taxon>Hexanauplia</taxon>
        <taxon>Copepoda</taxon>
        <taxon>Harpacticoida</taxon>
        <taxon>Harpacticidae</taxon>
        <taxon>Tigriopus</taxon>
    </lineage>
</organism>
<keyword evidence="4" id="KW-1185">Reference proteome</keyword>
<evidence type="ECO:0000256" key="2">
    <source>
        <dbReference type="SAM" id="Phobius"/>
    </source>
</evidence>
<dbReference type="Proteomes" id="UP000318571">
    <property type="component" value="Chromosome 7"/>
</dbReference>
<reference evidence="3 4" key="1">
    <citation type="journal article" date="2018" name="Nat. Ecol. Evol.">
        <title>Genomic signatures of mitonuclear coevolution across populations of Tigriopus californicus.</title>
        <authorList>
            <person name="Barreto F.S."/>
            <person name="Watson E.T."/>
            <person name="Lima T.G."/>
            <person name="Willett C.S."/>
            <person name="Edmands S."/>
            <person name="Li W."/>
            <person name="Burton R.S."/>
        </authorList>
    </citation>
    <scope>NUCLEOTIDE SEQUENCE [LARGE SCALE GENOMIC DNA]</scope>
    <source>
        <strain evidence="3 4">San Diego</strain>
    </source>
</reference>
<proteinExistence type="predicted"/>
<feature type="compositionally biased region" description="Basic and acidic residues" evidence="1">
    <location>
        <begin position="317"/>
        <end position="333"/>
    </location>
</feature>
<dbReference type="AlphaFoldDB" id="A0A553P427"/>
<accession>A0A553P427</accession>
<feature type="compositionally biased region" description="Low complexity" evidence="1">
    <location>
        <begin position="126"/>
        <end position="147"/>
    </location>
</feature>
<keyword evidence="2" id="KW-0472">Membrane</keyword>
<feature type="compositionally biased region" description="Polar residues" evidence="1">
    <location>
        <begin position="96"/>
        <end position="107"/>
    </location>
</feature>
<sequence length="333" mass="37513">MNHFNMTDTVFWQRRPPLVNLGLTLHHFVGAKNIQELNTIHKDAKPTALYYVSTIFFLYFMGLMVILVHYMNSSYGDWSWTLGDLWEEFYSPSPRPNTSNPEVTPSKSRSHKSDPELVDIEITTQNGSATSNGNSSGSRRSRISNSLRRLKEMGKKSSSGSTDGNRASSRSAQAADNDRHLSIDDNFRNNHSVSTVSEVGSATLISICTEESSRRRLSSLDNVLTNVDRNKHPQESASFHASSFIQKFPPFVHCEVSQVGPGSYCEANRPARNNHLLEGGAHYHPSIVHGHHHCYFHGLQENVPICEEAEEEEEYDEGRPLEPKMEQPLETKL</sequence>
<evidence type="ECO:0000313" key="3">
    <source>
        <dbReference type="EMBL" id="TRY72437.1"/>
    </source>
</evidence>
<name>A0A553P427_TIGCA</name>
<comment type="caution">
    <text evidence="3">The sequence shown here is derived from an EMBL/GenBank/DDBJ whole genome shotgun (WGS) entry which is preliminary data.</text>
</comment>
<feature type="transmembrane region" description="Helical" evidence="2">
    <location>
        <begin position="48"/>
        <end position="70"/>
    </location>
</feature>
<feature type="region of interest" description="Disordered" evidence="1">
    <location>
        <begin position="93"/>
        <end position="187"/>
    </location>
</feature>
<evidence type="ECO:0000256" key="1">
    <source>
        <dbReference type="SAM" id="MobiDB-lite"/>
    </source>
</evidence>
<dbReference type="EMBL" id="VCGU01000008">
    <property type="protein sequence ID" value="TRY72437.1"/>
    <property type="molecule type" value="Genomic_DNA"/>
</dbReference>
<protein>
    <submittedName>
        <fullName evidence="3">Uncharacterized protein</fullName>
    </submittedName>
</protein>
<feature type="region of interest" description="Disordered" evidence="1">
    <location>
        <begin position="309"/>
        <end position="333"/>
    </location>
</feature>
<keyword evidence="2" id="KW-0812">Transmembrane</keyword>
<gene>
    <name evidence="3" type="ORF">TCAL_08147</name>
</gene>
<feature type="compositionally biased region" description="Basic and acidic residues" evidence="1">
    <location>
        <begin position="176"/>
        <end position="187"/>
    </location>
</feature>
<feature type="compositionally biased region" description="Polar residues" evidence="1">
    <location>
        <begin position="156"/>
        <end position="174"/>
    </location>
</feature>
<evidence type="ECO:0000313" key="4">
    <source>
        <dbReference type="Proteomes" id="UP000318571"/>
    </source>
</evidence>
<keyword evidence="2" id="KW-1133">Transmembrane helix</keyword>